<dbReference type="EMBL" id="MHQY01000031">
    <property type="protein sequence ID" value="OHA13285.1"/>
    <property type="molecule type" value="Genomic_DNA"/>
</dbReference>
<reference evidence="2 3" key="1">
    <citation type="journal article" date="2016" name="Nat. Commun.">
        <title>Thousands of microbial genomes shed light on interconnected biogeochemical processes in an aquifer system.</title>
        <authorList>
            <person name="Anantharaman K."/>
            <person name="Brown C.T."/>
            <person name="Hug L.A."/>
            <person name="Sharon I."/>
            <person name="Castelle C.J."/>
            <person name="Probst A.J."/>
            <person name="Thomas B.C."/>
            <person name="Singh A."/>
            <person name="Wilkins M.J."/>
            <person name="Karaoz U."/>
            <person name="Brodie E.L."/>
            <person name="Williams K.H."/>
            <person name="Hubbard S.S."/>
            <person name="Banfield J.F."/>
        </authorList>
    </citation>
    <scope>NUCLEOTIDE SEQUENCE [LARGE SCALE GENOMIC DNA]</scope>
</reference>
<dbReference type="Pfam" id="PF01882">
    <property type="entry name" value="DUF58"/>
    <property type="match status" value="1"/>
</dbReference>
<feature type="domain" description="DUF58" evidence="1">
    <location>
        <begin position="180"/>
        <end position="274"/>
    </location>
</feature>
<accession>A0A1G2LNV2</accession>
<dbReference type="Proteomes" id="UP000177171">
    <property type="component" value="Unassembled WGS sequence"/>
</dbReference>
<name>A0A1G2LNV2_9BACT</name>
<evidence type="ECO:0000313" key="3">
    <source>
        <dbReference type="Proteomes" id="UP000177171"/>
    </source>
</evidence>
<gene>
    <name evidence="2" type="ORF">A3G49_01380</name>
</gene>
<proteinExistence type="predicted"/>
<organism evidence="2 3">
    <name type="scientific">Candidatus Sungbacteria bacterium RIFCSPLOWO2_12_FULL_41_11</name>
    <dbReference type="NCBI Taxonomy" id="1802286"/>
    <lineage>
        <taxon>Bacteria</taxon>
        <taxon>Candidatus Sungiibacteriota</taxon>
    </lineage>
</organism>
<sequence length="314" mass="36149">MLTEKEFEEKLLILEMKLPILAADMLFRGRHPSPFVGSGYQTSGIAEYDPAIHAFSDIDFELSAQEPDKRKLVRLYYDEEIRPAYVVINMAKTMYFGDKLDSALLAAWSLASIFVHDGPVRFIDWADLPDPSVGQRDLQPEHLRLTIKEWRKEYEERVKELAKEIFAVRKNILQRNSRAPRAFAEDLRNLLERETTKANLVLISDFIAPEEYGRVFRDLRVAEFAIFAIAIRDPAEEKIPDIGELAVFDAENGKTFLLSGGSYKQKKVIEKRITAQLEEFEVQCRNSAILFTKITSPDNVLVPIHFLLQKIKRT</sequence>
<dbReference type="AlphaFoldDB" id="A0A1G2LNV2"/>
<dbReference type="PANTHER" id="PTHR33608">
    <property type="entry name" value="BLL2464 PROTEIN"/>
    <property type="match status" value="1"/>
</dbReference>
<comment type="caution">
    <text evidence="2">The sequence shown here is derived from an EMBL/GenBank/DDBJ whole genome shotgun (WGS) entry which is preliminary data.</text>
</comment>
<dbReference type="InterPro" id="IPR002881">
    <property type="entry name" value="DUF58"/>
</dbReference>
<evidence type="ECO:0000259" key="1">
    <source>
        <dbReference type="Pfam" id="PF01882"/>
    </source>
</evidence>
<protein>
    <recommendedName>
        <fullName evidence="1">DUF58 domain-containing protein</fullName>
    </recommendedName>
</protein>
<dbReference type="PANTHER" id="PTHR33608:SF6">
    <property type="entry name" value="BLL2464 PROTEIN"/>
    <property type="match status" value="1"/>
</dbReference>
<evidence type="ECO:0000313" key="2">
    <source>
        <dbReference type="EMBL" id="OHA13285.1"/>
    </source>
</evidence>